<evidence type="ECO:0000313" key="2">
    <source>
        <dbReference type="EnsemblPlants" id="OMERI10G01930.1"/>
    </source>
</evidence>
<dbReference type="Proteomes" id="UP000008021">
    <property type="component" value="Chromosome 10"/>
</dbReference>
<keyword evidence="1" id="KW-0732">Signal</keyword>
<proteinExistence type="predicted"/>
<organism evidence="2">
    <name type="scientific">Oryza meridionalis</name>
    <dbReference type="NCBI Taxonomy" id="40149"/>
    <lineage>
        <taxon>Eukaryota</taxon>
        <taxon>Viridiplantae</taxon>
        <taxon>Streptophyta</taxon>
        <taxon>Embryophyta</taxon>
        <taxon>Tracheophyta</taxon>
        <taxon>Spermatophyta</taxon>
        <taxon>Magnoliopsida</taxon>
        <taxon>Liliopsida</taxon>
        <taxon>Poales</taxon>
        <taxon>Poaceae</taxon>
        <taxon>BOP clade</taxon>
        <taxon>Oryzoideae</taxon>
        <taxon>Oryzeae</taxon>
        <taxon>Oryzinae</taxon>
        <taxon>Oryza</taxon>
    </lineage>
</organism>
<reference evidence="2" key="1">
    <citation type="submission" date="2015-04" db="UniProtKB">
        <authorList>
            <consortium name="EnsemblPlants"/>
        </authorList>
    </citation>
    <scope>IDENTIFICATION</scope>
</reference>
<evidence type="ECO:0000256" key="1">
    <source>
        <dbReference type="SAM" id="SignalP"/>
    </source>
</evidence>
<dbReference type="HOGENOM" id="CLU_2907931_0_0_1"/>
<dbReference type="Gramene" id="OMERI10G01930.1">
    <property type="protein sequence ID" value="OMERI10G01930.1"/>
    <property type="gene ID" value="OMERI10G01930"/>
</dbReference>
<name>A0A0E0EVT1_9ORYZ</name>
<feature type="signal peptide" evidence="1">
    <location>
        <begin position="1"/>
        <end position="20"/>
    </location>
</feature>
<feature type="chain" id="PRO_5002358604" evidence="1">
    <location>
        <begin position="21"/>
        <end position="62"/>
    </location>
</feature>
<protein>
    <submittedName>
        <fullName evidence="2">Uncharacterized protein</fullName>
    </submittedName>
</protein>
<reference evidence="2" key="2">
    <citation type="submission" date="2018-05" db="EMBL/GenBank/DDBJ databases">
        <title>OmerRS3 (Oryza meridionalis Reference Sequence Version 3).</title>
        <authorList>
            <person name="Zhang J."/>
            <person name="Kudrna D."/>
            <person name="Lee S."/>
            <person name="Talag J."/>
            <person name="Welchert J."/>
            <person name="Wing R.A."/>
        </authorList>
    </citation>
    <scope>NUCLEOTIDE SEQUENCE [LARGE SCALE GENOMIC DNA]</scope>
    <source>
        <strain evidence="2">cv. OR44</strain>
    </source>
</reference>
<keyword evidence="3" id="KW-1185">Reference proteome</keyword>
<dbReference type="AlphaFoldDB" id="A0A0E0EVT1"/>
<dbReference type="EnsemblPlants" id="OMERI10G01930.1">
    <property type="protein sequence ID" value="OMERI10G01930.1"/>
    <property type="gene ID" value="OMERI10G01930"/>
</dbReference>
<sequence>MALLLLALPIAPMITGSAVAAGEDHRRCRGGRHGVSVDNVGDLQRLRRFVKQLKIVADPPLG</sequence>
<evidence type="ECO:0000313" key="3">
    <source>
        <dbReference type="Proteomes" id="UP000008021"/>
    </source>
</evidence>
<accession>A0A0E0EVT1</accession>